<organism evidence="3 4">
    <name type="scientific">Mytilus edulis</name>
    <name type="common">Blue mussel</name>
    <dbReference type="NCBI Taxonomy" id="6550"/>
    <lineage>
        <taxon>Eukaryota</taxon>
        <taxon>Metazoa</taxon>
        <taxon>Spiralia</taxon>
        <taxon>Lophotrochozoa</taxon>
        <taxon>Mollusca</taxon>
        <taxon>Bivalvia</taxon>
        <taxon>Autobranchia</taxon>
        <taxon>Pteriomorphia</taxon>
        <taxon>Mytilida</taxon>
        <taxon>Mytiloidea</taxon>
        <taxon>Mytilidae</taxon>
        <taxon>Mytilinae</taxon>
        <taxon>Mytilus</taxon>
    </lineage>
</organism>
<protein>
    <recommendedName>
        <fullName evidence="2">Fibrinogen C-terminal domain-containing protein</fullName>
    </recommendedName>
</protein>
<reference evidence="3" key="1">
    <citation type="submission" date="2021-03" db="EMBL/GenBank/DDBJ databases">
        <authorList>
            <person name="Bekaert M."/>
        </authorList>
    </citation>
    <scope>NUCLEOTIDE SEQUENCE</scope>
</reference>
<dbReference type="SMART" id="SM00186">
    <property type="entry name" value="FBG"/>
    <property type="match status" value="1"/>
</dbReference>
<dbReference type="EMBL" id="CAJPWZ010000566">
    <property type="protein sequence ID" value="CAG2196644.1"/>
    <property type="molecule type" value="Genomic_DNA"/>
</dbReference>
<dbReference type="Gene3D" id="3.90.215.10">
    <property type="entry name" value="Gamma Fibrinogen, chain A, domain 1"/>
    <property type="match status" value="2"/>
</dbReference>
<evidence type="ECO:0000313" key="3">
    <source>
        <dbReference type="EMBL" id="CAG2196644.1"/>
    </source>
</evidence>
<dbReference type="GO" id="GO:0005615">
    <property type="term" value="C:extracellular space"/>
    <property type="evidence" value="ECO:0007669"/>
    <property type="project" value="TreeGrafter"/>
</dbReference>
<dbReference type="PROSITE" id="PS00514">
    <property type="entry name" value="FIBRINOGEN_C_1"/>
    <property type="match status" value="1"/>
</dbReference>
<dbReference type="InterPro" id="IPR002181">
    <property type="entry name" value="Fibrinogen_a/b/g_C_dom"/>
</dbReference>
<evidence type="ECO:0000256" key="1">
    <source>
        <dbReference type="ARBA" id="ARBA00023157"/>
    </source>
</evidence>
<dbReference type="Pfam" id="PF00147">
    <property type="entry name" value="Fibrinogen_C"/>
    <property type="match status" value="1"/>
</dbReference>
<name>A0A8S3QIL8_MYTED</name>
<dbReference type="AlphaFoldDB" id="A0A8S3QIL8"/>
<dbReference type="PROSITE" id="PS51406">
    <property type="entry name" value="FIBRINOGEN_C_2"/>
    <property type="match status" value="1"/>
</dbReference>
<dbReference type="InterPro" id="IPR020837">
    <property type="entry name" value="Fibrinogen_CS"/>
</dbReference>
<feature type="domain" description="Fibrinogen C-terminal" evidence="2">
    <location>
        <begin position="82"/>
        <end position="167"/>
    </location>
</feature>
<dbReference type="SUPFAM" id="SSF56496">
    <property type="entry name" value="Fibrinogen C-terminal domain-like"/>
    <property type="match status" value="1"/>
</dbReference>
<keyword evidence="1" id="KW-1015">Disulfide bond</keyword>
<dbReference type="InterPro" id="IPR014716">
    <property type="entry name" value="Fibrinogen_a/b/g_C_1"/>
</dbReference>
<keyword evidence="4" id="KW-1185">Reference proteome</keyword>
<evidence type="ECO:0000259" key="2">
    <source>
        <dbReference type="PROSITE" id="PS51406"/>
    </source>
</evidence>
<dbReference type="OrthoDB" id="6144964at2759"/>
<dbReference type="InterPro" id="IPR050373">
    <property type="entry name" value="Fibrinogen_C-term_domain"/>
</dbReference>
<comment type="caution">
    <text evidence="3">The sequence shown here is derived from an EMBL/GenBank/DDBJ whole genome shotgun (WGS) entry which is preliminary data.</text>
</comment>
<proteinExistence type="predicted"/>
<gene>
    <name evidence="3" type="ORF">MEDL_11522</name>
</gene>
<dbReference type="PANTHER" id="PTHR19143">
    <property type="entry name" value="FIBRINOGEN/TENASCIN/ANGIOPOEITIN"/>
    <property type="match status" value="1"/>
</dbReference>
<accession>A0A8S3QIL8</accession>
<dbReference type="InterPro" id="IPR036056">
    <property type="entry name" value="Fibrinogen-like_C"/>
</dbReference>
<evidence type="ECO:0000313" key="4">
    <source>
        <dbReference type="Proteomes" id="UP000683360"/>
    </source>
</evidence>
<dbReference type="Proteomes" id="UP000683360">
    <property type="component" value="Unassembled WGS sequence"/>
</dbReference>
<sequence>MLFCELFKGASTCRIDTSERCFVETETLDEWTLIHHNSYQERPVDCKDIPNKFQSGVYKVFPNQTHGFDVYCEMNIDEGHWTVSNSLAHHNGNSFSTKDSDNDNHPTNHCATSYLGAWWFNRCVTSDLNGQYFLMTPDAAHRGVYWRLWKGINYSLKGSLMMMRRVSN</sequence>